<dbReference type="InterPro" id="IPR007374">
    <property type="entry name" value="ASCH_domain"/>
</dbReference>
<protein>
    <submittedName>
        <fullName evidence="2">ASCH domain-containing protein</fullName>
    </submittedName>
</protein>
<dbReference type="InterPro" id="IPR009326">
    <property type="entry name" value="DUF984"/>
</dbReference>
<sequence>MEAKAQQYLDTYLNTLSEADRQRHPSFSADYFCADEINANLCAELVASGEKTATCSMKYWYEDGGETMPQVGHLQVVTDWHGNPKAIIEITSVSECRFEDVNEDFARAEGEGDLSLVWWRKAHWDFFSVECDEVGIEPSEQMVLVLERFQVVYS</sequence>
<evidence type="ECO:0000313" key="3">
    <source>
        <dbReference type="Proteomes" id="UP001057998"/>
    </source>
</evidence>
<proteinExistence type="predicted"/>
<dbReference type="InterPro" id="IPR015947">
    <property type="entry name" value="PUA-like_sf"/>
</dbReference>
<feature type="domain" description="ASCH" evidence="1">
    <location>
        <begin position="30"/>
        <end position="153"/>
    </location>
</feature>
<dbReference type="PIRSF" id="PIRSF021320">
    <property type="entry name" value="DUF984"/>
    <property type="match status" value="1"/>
</dbReference>
<dbReference type="Gene3D" id="3.10.400.10">
    <property type="entry name" value="Sulfate adenylyltransferase"/>
    <property type="match status" value="1"/>
</dbReference>
<accession>A0ABY5GN45</accession>
<dbReference type="PANTHER" id="PTHR39203:SF1">
    <property type="entry name" value="CYTOPLASMIC PROTEIN"/>
    <property type="match status" value="1"/>
</dbReference>
<evidence type="ECO:0000259" key="1">
    <source>
        <dbReference type="SMART" id="SM01022"/>
    </source>
</evidence>
<dbReference type="Proteomes" id="UP001057998">
    <property type="component" value="Chromosome 2"/>
</dbReference>
<evidence type="ECO:0000313" key="2">
    <source>
        <dbReference type="EMBL" id="UTV30525.1"/>
    </source>
</evidence>
<name>A0ABY5GN45_9GAMM</name>
<dbReference type="EMBL" id="CP101509">
    <property type="protein sequence ID" value="UTV30525.1"/>
    <property type="molecule type" value="Genomic_DNA"/>
</dbReference>
<organism evidence="2 3">
    <name type="scientific">Photobacterium atrarenae</name>
    <dbReference type="NCBI Taxonomy" id="865757"/>
    <lineage>
        <taxon>Bacteria</taxon>
        <taxon>Pseudomonadati</taxon>
        <taxon>Pseudomonadota</taxon>
        <taxon>Gammaproteobacteria</taxon>
        <taxon>Vibrionales</taxon>
        <taxon>Vibrionaceae</taxon>
        <taxon>Photobacterium</taxon>
    </lineage>
</organism>
<keyword evidence="3" id="KW-1185">Reference proteome</keyword>
<dbReference type="SUPFAM" id="SSF88697">
    <property type="entry name" value="PUA domain-like"/>
    <property type="match status" value="1"/>
</dbReference>
<reference evidence="2" key="1">
    <citation type="submission" date="2022-07" db="EMBL/GenBank/DDBJ databases">
        <title>Genome sequencing of Photobacterium atrarenae GJH2-4.</title>
        <authorList>
            <person name="Park S.-J."/>
        </authorList>
    </citation>
    <scope>NUCLEOTIDE SEQUENCE</scope>
    <source>
        <strain evidence="2">GJH2-4</strain>
    </source>
</reference>
<dbReference type="SMART" id="SM01022">
    <property type="entry name" value="ASCH"/>
    <property type="match status" value="1"/>
</dbReference>
<dbReference type="CDD" id="cd06553">
    <property type="entry name" value="ASCH_Ef3133_like"/>
    <property type="match status" value="1"/>
</dbReference>
<gene>
    <name evidence="2" type="ORF">NNL38_18310</name>
</gene>
<dbReference type="PANTHER" id="PTHR39203">
    <property type="entry name" value="CYTOPLASMIC PROTEIN-RELATED"/>
    <property type="match status" value="1"/>
</dbReference>
<dbReference type="Pfam" id="PF04266">
    <property type="entry name" value="ASCH"/>
    <property type="match status" value="1"/>
</dbReference>
<dbReference type="RefSeq" id="WP_255391884.1">
    <property type="nucleotide sequence ID" value="NZ_CP101509.1"/>
</dbReference>